<dbReference type="Proteomes" id="UP001281761">
    <property type="component" value="Unassembled WGS sequence"/>
</dbReference>
<keyword evidence="3" id="KW-1185">Reference proteome</keyword>
<evidence type="ECO:0000256" key="1">
    <source>
        <dbReference type="SAM" id="MobiDB-lite"/>
    </source>
</evidence>
<name>A0ABQ9XF72_9EUKA</name>
<protein>
    <submittedName>
        <fullName evidence="2">Uncharacterized protein</fullName>
    </submittedName>
</protein>
<proteinExistence type="predicted"/>
<evidence type="ECO:0000313" key="3">
    <source>
        <dbReference type="Proteomes" id="UP001281761"/>
    </source>
</evidence>
<sequence length="88" mass="10334">MEETQEHPLDDRPNEEEQQRKAGSNNLQQFEKSTRVLSVIGQKNGRTTRNGKRDWDLPRVFDEFTTNTTDALQPRPNAIRKFDVTFEE</sequence>
<feature type="region of interest" description="Disordered" evidence="1">
    <location>
        <begin position="1"/>
        <end position="33"/>
    </location>
</feature>
<feature type="compositionally biased region" description="Polar residues" evidence="1">
    <location>
        <begin position="21"/>
        <end position="31"/>
    </location>
</feature>
<dbReference type="EMBL" id="JARBJD010000124">
    <property type="protein sequence ID" value="KAK2951103.1"/>
    <property type="molecule type" value="Genomic_DNA"/>
</dbReference>
<feature type="compositionally biased region" description="Basic and acidic residues" evidence="1">
    <location>
        <begin position="1"/>
        <end position="20"/>
    </location>
</feature>
<comment type="caution">
    <text evidence="2">The sequence shown here is derived from an EMBL/GenBank/DDBJ whole genome shotgun (WGS) entry which is preliminary data.</text>
</comment>
<evidence type="ECO:0000313" key="2">
    <source>
        <dbReference type="EMBL" id="KAK2951103.1"/>
    </source>
</evidence>
<gene>
    <name evidence="2" type="ORF">BLNAU_13946</name>
</gene>
<reference evidence="2 3" key="1">
    <citation type="journal article" date="2022" name="bioRxiv">
        <title>Genomics of Preaxostyla Flagellates Illuminates Evolutionary Transitions and the Path Towards Mitochondrial Loss.</title>
        <authorList>
            <person name="Novak L.V.F."/>
            <person name="Treitli S.C."/>
            <person name="Pyrih J."/>
            <person name="Halakuc P."/>
            <person name="Pipaliya S.V."/>
            <person name="Vacek V."/>
            <person name="Brzon O."/>
            <person name="Soukal P."/>
            <person name="Eme L."/>
            <person name="Dacks J.B."/>
            <person name="Karnkowska A."/>
            <person name="Elias M."/>
            <person name="Hampl V."/>
        </authorList>
    </citation>
    <scope>NUCLEOTIDE SEQUENCE [LARGE SCALE GENOMIC DNA]</scope>
    <source>
        <strain evidence="2">NAU3</strain>
        <tissue evidence="2">Gut</tissue>
    </source>
</reference>
<accession>A0ABQ9XF72</accession>
<organism evidence="2 3">
    <name type="scientific">Blattamonas nauphoetae</name>
    <dbReference type="NCBI Taxonomy" id="2049346"/>
    <lineage>
        <taxon>Eukaryota</taxon>
        <taxon>Metamonada</taxon>
        <taxon>Preaxostyla</taxon>
        <taxon>Oxymonadida</taxon>
        <taxon>Blattamonas</taxon>
    </lineage>
</organism>